<comment type="caution">
    <text evidence="7">The sequence shown here is derived from an EMBL/GenBank/DDBJ whole genome shotgun (WGS) entry which is preliminary data.</text>
</comment>
<protein>
    <submittedName>
        <fullName evidence="7">Anucleate primary sterigmata protein B</fullName>
    </submittedName>
</protein>
<dbReference type="Pfam" id="PF07989">
    <property type="entry name" value="Cnn_1N"/>
    <property type="match status" value="1"/>
</dbReference>
<evidence type="ECO:0000259" key="5">
    <source>
        <dbReference type="Pfam" id="PF07989"/>
    </source>
</evidence>
<dbReference type="PANTHER" id="PTHR43941">
    <property type="entry name" value="STRUCTURAL MAINTENANCE OF CHROMOSOMES PROTEIN 2"/>
    <property type="match status" value="1"/>
</dbReference>
<feature type="compositionally biased region" description="Low complexity" evidence="4">
    <location>
        <begin position="1430"/>
        <end position="1449"/>
    </location>
</feature>
<name>A0AA37PHR1_9PEZI</name>
<feature type="compositionally biased region" description="Low complexity" evidence="4">
    <location>
        <begin position="564"/>
        <end position="577"/>
    </location>
</feature>
<dbReference type="Pfam" id="PF12808">
    <property type="entry name" value="Mto2_bdg"/>
    <property type="match status" value="1"/>
</dbReference>
<feature type="coiled-coil region" evidence="3">
    <location>
        <begin position="645"/>
        <end position="672"/>
    </location>
</feature>
<feature type="compositionally biased region" description="Basic and acidic residues" evidence="4">
    <location>
        <begin position="552"/>
        <end position="562"/>
    </location>
</feature>
<keyword evidence="8" id="KW-1185">Reference proteome</keyword>
<feature type="compositionally biased region" description="Basic and acidic residues" evidence="4">
    <location>
        <begin position="1480"/>
        <end position="1492"/>
    </location>
</feature>
<evidence type="ECO:0000313" key="8">
    <source>
        <dbReference type="Proteomes" id="UP001055115"/>
    </source>
</evidence>
<dbReference type="GeneID" id="73333223"/>
<evidence type="ECO:0000256" key="1">
    <source>
        <dbReference type="ARBA" id="ARBA00004496"/>
    </source>
</evidence>
<feature type="domain" description="Centrosomin N-terminal motif 1" evidence="5">
    <location>
        <begin position="482"/>
        <end position="554"/>
    </location>
</feature>
<dbReference type="Proteomes" id="UP001055115">
    <property type="component" value="Unassembled WGS sequence"/>
</dbReference>
<feature type="compositionally biased region" description="Polar residues" evidence="4">
    <location>
        <begin position="211"/>
        <end position="227"/>
    </location>
</feature>
<dbReference type="GO" id="GO:0000793">
    <property type="term" value="C:condensed chromosome"/>
    <property type="evidence" value="ECO:0007669"/>
    <property type="project" value="TreeGrafter"/>
</dbReference>
<feature type="compositionally biased region" description="Basic and acidic residues" evidence="4">
    <location>
        <begin position="1502"/>
        <end position="1513"/>
    </location>
</feature>
<dbReference type="PANTHER" id="PTHR43941:SF1">
    <property type="entry name" value="STRUCTURAL MAINTENANCE OF CHROMOSOMES PROTEIN 2"/>
    <property type="match status" value="1"/>
</dbReference>
<feature type="region of interest" description="Disordered" evidence="4">
    <location>
        <begin position="405"/>
        <end position="429"/>
    </location>
</feature>
<feature type="region of interest" description="Disordered" evidence="4">
    <location>
        <begin position="1480"/>
        <end position="1524"/>
    </location>
</feature>
<feature type="domain" description="Mto1-like Mto2p-binding" evidence="6">
    <location>
        <begin position="1467"/>
        <end position="1515"/>
    </location>
</feature>
<feature type="compositionally biased region" description="Basic and acidic residues" evidence="4">
    <location>
        <begin position="63"/>
        <end position="80"/>
    </location>
</feature>
<feature type="region of interest" description="Disordered" evidence="4">
    <location>
        <begin position="1"/>
        <end position="127"/>
    </location>
</feature>
<feature type="region of interest" description="Disordered" evidence="4">
    <location>
        <begin position="552"/>
        <end position="583"/>
    </location>
</feature>
<gene>
    <name evidence="7" type="ORF">ColSpa_12421</name>
</gene>
<evidence type="ECO:0000256" key="2">
    <source>
        <dbReference type="ARBA" id="ARBA00022490"/>
    </source>
</evidence>
<feature type="region of interest" description="Disordered" evidence="4">
    <location>
        <begin position="140"/>
        <end position="342"/>
    </location>
</feature>
<dbReference type="GO" id="GO:0000785">
    <property type="term" value="C:chromatin"/>
    <property type="evidence" value="ECO:0007669"/>
    <property type="project" value="TreeGrafter"/>
</dbReference>
<feature type="coiled-coil region" evidence="3">
    <location>
        <begin position="810"/>
        <end position="1158"/>
    </location>
</feature>
<feature type="compositionally biased region" description="Basic and acidic residues" evidence="4">
    <location>
        <begin position="190"/>
        <end position="209"/>
    </location>
</feature>
<dbReference type="RefSeq" id="XP_049134590.1">
    <property type="nucleotide sequence ID" value="XM_049278633.1"/>
</dbReference>
<feature type="compositionally biased region" description="Low complexity" evidence="4">
    <location>
        <begin position="319"/>
        <end position="332"/>
    </location>
</feature>
<evidence type="ECO:0000313" key="7">
    <source>
        <dbReference type="EMBL" id="GKT52240.1"/>
    </source>
</evidence>
<dbReference type="GO" id="GO:0003682">
    <property type="term" value="F:chromatin binding"/>
    <property type="evidence" value="ECO:0007669"/>
    <property type="project" value="TreeGrafter"/>
</dbReference>
<feature type="compositionally biased region" description="Low complexity" evidence="4">
    <location>
        <begin position="1396"/>
        <end position="1415"/>
    </location>
</feature>
<keyword evidence="3" id="KW-0175">Coiled coil</keyword>
<feature type="compositionally biased region" description="Low complexity" evidence="4">
    <location>
        <begin position="168"/>
        <end position="182"/>
    </location>
</feature>
<dbReference type="EMBL" id="BQXU01000063">
    <property type="protein sequence ID" value="GKT52240.1"/>
    <property type="molecule type" value="Genomic_DNA"/>
</dbReference>
<feature type="region of interest" description="Disordered" evidence="4">
    <location>
        <begin position="690"/>
        <end position="716"/>
    </location>
</feature>
<dbReference type="GO" id="GO:0000796">
    <property type="term" value="C:condensin complex"/>
    <property type="evidence" value="ECO:0007669"/>
    <property type="project" value="TreeGrafter"/>
</dbReference>
<proteinExistence type="predicted"/>
<accession>A0AA37PHR1</accession>
<evidence type="ECO:0000256" key="3">
    <source>
        <dbReference type="SAM" id="Coils"/>
    </source>
</evidence>
<dbReference type="InterPro" id="IPR012943">
    <property type="entry name" value="Cnn_1N"/>
</dbReference>
<keyword evidence="2" id="KW-0963">Cytoplasm</keyword>
<reference evidence="7 8" key="1">
    <citation type="submission" date="2022-03" db="EMBL/GenBank/DDBJ databases">
        <title>Genome data of Colletotrichum spp.</title>
        <authorList>
            <person name="Utami Y.D."/>
            <person name="Hiruma K."/>
        </authorList>
    </citation>
    <scope>NUCLEOTIDE SEQUENCE [LARGE SCALE GENOMIC DNA]</scope>
    <source>
        <strain evidence="7 8">MAFF 239500</strain>
    </source>
</reference>
<dbReference type="GO" id="GO:0005815">
    <property type="term" value="C:microtubule organizing center"/>
    <property type="evidence" value="ECO:0007669"/>
    <property type="project" value="InterPro"/>
</dbReference>
<feature type="region of interest" description="Disordered" evidence="4">
    <location>
        <begin position="1384"/>
        <end position="1460"/>
    </location>
</feature>
<feature type="compositionally biased region" description="Low complexity" evidence="4">
    <location>
        <begin position="228"/>
        <end position="248"/>
    </location>
</feature>
<comment type="subcellular location">
    <subcellularLocation>
        <location evidence="1">Cytoplasm</location>
    </subcellularLocation>
</comment>
<evidence type="ECO:0000256" key="4">
    <source>
        <dbReference type="SAM" id="MobiDB-lite"/>
    </source>
</evidence>
<dbReference type="InterPro" id="IPR024545">
    <property type="entry name" value="Mto1-like_Mto2p-bd"/>
</dbReference>
<dbReference type="GO" id="GO:0007076">
    <property type="term" value="P:mitotic chromosome condensation"/>
    <property type="evidence" value="ECO:0007669"/>
    <property type="project" value="TreeGrafter"/>
</dbReference>
<organism evidence="7 8">
    <name type="scientific">Colletotrichum spaethianum</name>
    <dbReference type="NCBI Taxonomy" id="700344"/>
    <lineage>
        <taxon>Eukaryota</taxon>
        <taxon>Fungi</taxon>
        <taxon>Dikarya</taxon>
        <taxon>Ascomycota</taxon>
        <taxon>Pezizomycotina</taxon>
        <taxon>Sordariomycetes</taxon>
        <taxon>Hypocreomycetidae</taxon>
        <taxon>Glomerellales</taxon>
        <taxon>Glomerellaceae</taxon>
        <taxon>Colletotrichum</taxon>
        <taxon>Colletotrichum spaethianum species complex</taxon>
    </lineage>
</organism>
<feature type="coiled-coil region" evidence="3">
    <location>
        <begin position="1323"/>
        <end position="1381"/>
    </location>
</feature>
<sequence length="1524" mass="170427">MEREEKRPSSPPNPDDGDNRPTTARRVEEEDDDASHLVPSETIAADESRNTPTGNPPDDDEHGQEHSHNHNPDTDQDTGRKTPSKPAAGPDPSNESMLPPPRPQTSAVPDSSFVEGATFDDSRHGDSLAESAVRAHLQDVESSFVSRLSPIPTITHEGTDDTYLFDGAASARSPAPARHAPASPSPSPRLRSEANHEKSDANDLSELRPQDSASADVSNTTSSLENMSSSPAAAAAARTISRALSSASNRTDKQSLGPSPAEHTDEEPSFSRAESAADSISTTLRSKRSDGSLRGGSVDAGSTPGHSLSYGTRPKYLRSRVTSQRSSVSSFVTNPDTHDDLESEATANMGADFALQSGGAAATSSLPRSLSSILSRSVSMGSMVSGMDDPESLPNQLETLDEVENGFTPRRPTRNDDLLATPKPSKENLTAPTDTVIARHVRNVHVPESLAKEYRTKSGFVTPRKPSDMPLGASTRSGKNLTLKEQSSTIERLSKENFDLKLKVMFLSDRLDKLSEEGVKEMISENVELKTSLAVIQRDNKALRRRVKELEKQLKEDQDRPGTARSGASSNDSSSDQDAQEREEELMYLRERVEEYITEIERLRNDSMAKEAEKRKLSEVVRSLGERTSGNLGSQEEADVWKDLLEQETARREQSDEDNRKLRDEIFRMKQEMSSGHGGLHHTTNIYNITKKPRQTSPSRPVSGLSGDLETNGGFSAASTLVDELRRESEQLRHENAELRREVGAQTSMLTSRNREKERLYQEIEDLKMAQRRGGPAPSTIDSLLDRSASRAGAHHRSMSRVSASRTQITEADELEREELENKLAETRDKISEIKLQNQELQRELEGCMADFETAVEGKRQAEEIAVTLQEDLDNAMNDLVALQAERDEALREQADMETEFEALRKEAQEEIDALEGEADQRSDEIQRLQLELNDRTENFDALQEEMRKMSEALVGLEDEQAAKIRRIQQLEQELADANKESEELENKLLESNDKAQRLSVQQESSQGEIAFLREEQEGDKIRIGDLEAALANTEQSLRDERDRVKELEQRLATERRQHEMVSNQEKEEVQQFVNELNREMSAAKDEARRLRKSLTSREVEATEWKERLMELENNLREALGDLNGTRSSLLKSIAKLQRELENTVRELDTTKASLVEKDRLIKQRDALLESHGLESRKLAGELEKERQAHRTTRNQFETFQTRHIHVSKTASTQEMRISELETTHAQDKKRIAQLEATFKDQLTERNNLLLVLWTRLSALCGTDWAHDNSLINGRALPSLEAVATMLPGFSKNLLAAIKTIETMVGGFSSRIKGVERDLWREYQSLENNLETRTKKLERLETIVRNSMTSGTLGSYEQARMARLEDAYRQLKVENATLRTAQDVRSRAAYPASNDPSAAVPEPASGSPSPSIPTGPRDRERKPRKGERASTMTRSVSSHTVTSTTPGSVNHNPFENTVAERDPTDNRWIFKLRDLENKLKAEREGRSQDRNAARQRLGGLETENRDLRSEVSRIRRANGQLGDS</sequence>
<evidence type="ECO:0000259" key="6">
    <source>
        <dbReference type="Pfam" id="PF12808"/>
    </source>
</evidence>
<dbReference type="GO" id="GO:0005737">
    <property type="term" value="C:cytoplasm"/>
    <property type="evidence" value="ECO:0007669"/>
    <property type="project" value="UniProtKB-SubCell"/>
</dbReference>